<dbReference type="RefSeq" id="WP_093418802.1">
    <property type="nucleotide sequence ID" value="NZ_FOXA01000003.1"/>
</dbReference>
<evidence type="ECO:0000313" key="3">
    <source>
        <dbReference type="EMBL" id="SFP15371.1"/>
    </source>
</evidence>
<dbReference type="Gene3D" id="3.40.190.10">
    <property type="entry name" value="Periplasmic binding protein-like II"/>
    <property type="match status" value="1"/>
</dbReference>
<feature type="domain" description="PBP" evidence="1">
    <location>
        <begin position="89"/>
        <end position="269"/>
    </location>
</feature>
<dbReference type="InterPro" id="IPR041657">
    <property type="entry name" value="HTH_17"/>
</dbReference>
<dbReference type="InterPro" id="IPR024370">
    <property type="entry name" value="PBP_domain"/>
</dbReference>
<dbReference type="AlphaFoldDB" id="A0A1I5N276"/>
<dbReference type="PANTHER" id="PTHR38431">
    <property type="entry name" value="BLL2305 PROTEIN"/>
    <property type="match status" value="1"/>
</dbReference>
<evidence type="ECO:0000259" key="1">
    <source>
        <dbReference type="Pfam" id="PF12727"/>
    </source>
</evidence>
<dbReference type="EMBL" id="FOXA01000003">
    <property type="protein sequence ID" value="SFP15371.1"/>
    <property type="molecule type" value="Genomic_DNA"/>
</dbReference>
<dbReference type="STRING" id="441119.SAMN04488047_10341"/>
<dbReference type="GO" id="GO:0003677">
    <property type="term" value="F:DNA binding"/>
    <property type="evidence" value="ECO:0007669"/>
    <property type="project" value="InterPro"/>
</dbReference>
<name>A0A1I5N276_9RHOB</name>
<keyword evidence="4" id="KW-1185">Reference proteome</keyword>
<gene>
    <name evidence="3" type="ORF">SAMN04488047_10341</name>
</gene>
<dbReference type="PANTHER" id="PTHR38431:SF1">
    <property type="entry name" value="BLL2305 PROTEIN"/>
    <property type="match status" value="1"/>
</dbReference>
<accession>A0A1I5N276</accession>
<dbReference type="Pfam" id="PF12727">
    <property type="entry name" value="PBP_like"/>
    <property type="match status" value="1"/>
</dbReference>
<dbReference type="Pfam" id="PF12728">
    <property type="entry name" value="HTH_17"/>
    <property type="match status" value="1"/>
</dbReference>
<dbReference type="SUPFAM" id="SSF53850">
    <property type="entry name" value="Periplasmic binding protein-like II"/>
    <property type="match status" value="1"/>
</dbReference>
<dbReference type="Proteomes" id="UP000199356">
    <property type="component" value="Unassembled WGS sequence"/>
</dbReference>
<proteinExistence type="predicted"/>
<dbReference type="OrthoDB" id="9805928at2"/>
<organism evidence="3 4">
    <name type="scientific">Tranquillimonas alkanivorans</name>
    <dbReference type="NCBI Taxonomy" id="441119"/>
    <lineage>
        <taxon>Bacteria</taxon>
        <taxon>Pseudomonadati</taxon>
        <taxon>Pseudomonadota</taxon>
        <taxon>Alphaproteobacteria</taxon>
        <taxon>Rhodobacterales</taxon>
        <taxon>Roseobacteraceae</taxon>
        <taxon>Tranquillimonas</taxon>
    </lineage>
</organism>
<reference evidence="3 4" key="1">
    <citation type="submission" date="2016-10" db="EMBL/GenBank/DDBJ databases">
        <authorList>
            <person name="de Groot N.N."/>
        </authorList>
    </citation>
    <scope>NUCLEOTIDE SEQUENCE [LARGE SCALE GENOMIC DNA]</scope>
    <source>
        <strain evidence="3 4">DSM 19547</strain>
    </source>
</reference>
<sequence>MTDTQTRPPEYLTVRELAELLRIKERKVYDLAASGEVPCSRATGKLLFPEREIRAWIAQASSGGPVAERADQPGVFLGSHDPLLEWALRQSRCGLATYFDGSLDGLTRFRAGEGVAAGLHIHDATTGEWNTPRVAADCAGENAVLVGWATRRRGLVIRAEEDTIAGISDLRGRRVVPRQPESGTETLFRERLAAAGLSSDDITLAEIARSEHDAVLAVAQGDADAAFGLEALARLFGLGFAPVVEERFDLLIDRRAWFEPPVQAFLAFCRTDEFRDRAANTAGYDVSSLGEVRWNA</sequence>
<protein>
    <submittedName>
        <fullName evidence="3">DNA binding domain-containing protein, excisionase family</fullName>
    </submittedName>
</protein>
<evidence type="ECO:0000259" key="2">
    <source>
        <dbReference type="Pfam" id="PF12728"/>
    </source>
</evidence>
<dbReference type="NCBIfam" id="TIGR01764">
    <property type="entry name" value="excise"/>
    <property type="match status" value="1"/>
</dbReference>
<evidence type="ECO:0000313" key="4">
    <source>
        <dbReference type="Proteomes" id="UP000199356"/>
    </source>
</evidence>
<dbReference type="InterPro" id="IPR010093">
    <property type="entry name" value="SinI_DNA-bd"/>
</dbReference>
<feature type="domain" description="Helix-turn-helix" evidence="2">
    <location>
        <begin position="11"/>
        <end position="60"/>
    </location>
</feature>